<keyword evidence="3" id="KW-0949">S-adenosyl-L-methionine</keyword>
<dbReference type="RefSeq" id="WP_267637507.1">
    <property type="nucleotide sequence ID" value="NZ_JAODIY010000009.1"/>
</dbReference>
<keyword evidence="2 6" id="KW-0808">Transferase</keyword>
<feature type="compositionally biased region" description="Basic and acidic residues" evidence="4">
    <location>
        <begin position="7"/>
        <end position="16"/>
    </location>
</feature>
<dbReference type="GO" id="GO:0032259">
    <property type="term" value="P:methylation"/>
    <property type="evidence" value="ECO:0007669"/>
    <property type="project" value="UniProtKB-KW"/>
</dbReference>
<dbReference type="SUPFAM" id="SSF53335">
    <property type="entry name" value="S-adenosyl-L-methionine-dependent methyltransferases"/>
    <property type="match status" value="1"/>
</dbReference>
<evidence type="ECO:0000256" key="4">
    <source>
        <dbReference type="SAM" id="MobiDB-lite"/>
    </source>
</evidence>
<evidence type="ECO:0000256" key="2">
    <source>
        <dbReference type="ARBA" id="ARBA00022679"/>
    </source>
</evidence>
<dbReference type="Gene3D" id="3.40.50.150">
    <property type="entry name" value="Vaccinia Virus protein VP39"/>
    <property type="match status" value="1"/>
</dbReference>
<dbReference type="EMBL" id="JBHSZQ010000047">
    <property type="protein sequence ID" value="MFC7126686.1"/>
    <property type="molecule type" value="Genomic_DNA"/>
</dbReference>
<dbReference type="NCBIfam" id="NF011527">
    <property type="entry name" value="PRK14968.1-1"/>
    <property type="match status" value="1"/>
</dbReference>
<dbReference type="AlphaFoldDB" id="A0ABD5X607"/>
<feature type="region of interest" description="Disordered" evidence="4">
    <location>
        <begin position="1"/>
        <end position="23"/>
    </location>
</feature>
<dbReference type="GO" id="GO:0008168">
    <property type="term" value="F:methyltransferase activity"/>
    <property type="evidence" value="ECO:0007669"/>
    <property type="project" value="UniProtKB-KW"/>
</dbReference>
<dbReference type="NCBIfam" id="TIGR00537">
    <property type="entry name" value="hemK_rel_arch"/>
    <property type="match status" value="1"/>
</dbReference>
<proteinExistence type="predicted"/>
<protein>
    <submittedName>
        <fullName evidence="6">HemK2/MTQ2 family protein methyltransferase</fullName>
        <ecNumber evidence="6">2.1.1.-</ecNumber>
    </submittedName>
</protein>
<organism evidence="6 7">
    <name type="scientific">Halovenus rubra</name>
    <dbReference type="NCBI Taxonomy" id="869890"/>
    <lineage>
        <taxon>Archaea</taxon>
        <taxon>Methanobacteriati</taxon>
        <taxon>Methanobacteriota</taxon>
        <taxon>Stenosarchaea group</taxon>
        <taxon>Halobacteria</taxon>
        <taxon>Halobacteriales</taxon>
        <taxon>Haloarculaceae</taxon>
        <taxon>Halovenus</taxon>
    </lineage>
</organism>
<feature type="domain" description="Methyltransferase" evidence="5">
    <location>
        <begin position="42"/>
        <end position="104"/>
    </location>
</feature>
<evidence type="ECO:0000313" key="6">
    <source>
        <dbReference type="EMBL" id="MFC7126686.1"/>
    </source>
</evidence>
<dbReference type="CDD" id="cd02440">
    <property type="entry name" value="AdoMet_MTases"/>
    <property type="match status" value="1"/>
</dbReference>
<dbReference type="PANTHER" id="PTHR45875:SF1">
    <property type="entry name" value="METHYLTRANSFERASE N6AMT1"/>
    <property type="match status" value="1"/>
</dbReference>
<sequence length="198" mass="21441">MTDEDEPRLADIRETDQVYQPAEDSHLLAKTAAKEVGKDNRVLDVGTGSGYVAQFVQEQSDAAVFGVDLNPLACAEARERGVQALRADLVSSFCRDSFDVITFNPPYLPSAPEGVWDDWMETAVTGGEDGRAVIKDFLDDVGRVLRPDGAIYLLVSTVTGPEAVTEAAESAGFEVTTLAEESHSFEKLLIFQLIPTGE</sequence>
<evidence type="ECO:0000256" key="1">
    <source>
        <dbReference type="ARBA" id="ARBA00022603"/>
    </source>
</evidence>
<evidence type="ECO:0000256" key="3">
    <source>
        <dbReference type="ARBA" id="ARBA00022691"/>
    </source>
</evidence>
<reference evidence="6 7" key="1">
    <citation type="journal article" date="2014" name="Int. J. Syst. Evol. Microbiol.">
        <title>Complete genome sequence of Corynebacterium casei LMG S-19264T (=DSM 44701T), isolated from a smear-ripened cheese.</title>
        <authorList>
            <consortium name="US DOE Joint Genome Institute (JGI-PGF)"/>
            <person name="Walter F."/>
            <person name="Albersmeier A."/>
            <person name="Kalinowski J."/>
            <person name="Ruckert C."/>
        </authorList>
    </citation>
    <scope>NUCLEOTIDE SEQUENCE [LARGE SCALE GENOMIC DNA]</scope>
    <source>
        <strain evidence="6 7">CGMCC 4.7215</strain>
    </source>
</reference>
<dbReference type="InterPro" id="IPR004557">
    <property type="entry name" value="PrmC-related"/>
</dbReference>
<keyword evidence="1 6" id="KW-0489">Methyltransferase</keyword>
<comment type="caution">
    <text evidence="6">The sequence shown here is derived from an EMBL/GenBank/DDBJ whole genome shotgun (WGS) entry which is preliminary data.</text>
</comment>
<dbReference type="EC" id="2.1.1.-" evidence="6"/>
<dbReference type="InterPro" id="IPR029063">
    <property type="entry name" value="SAM-dependent_MTases_sf"/>
</dbReference>
<dbReference type="PANTHER" id="PTHR45875">
    <property type="entry name" value="METHYLTRANSFERASE N6AMT1"/>
    <property type="match status" value="1"/>
</dbReference>
<gene>
    <name evidence="6" type="ORF">ACFQJ7_11735</name>
</gene>
<accession>A0ABD5X607</accession>
<dbReference type="Proteomes" id="UP001596414">
    <property type="component" value="Unassembled WGS sequence"/>
</dbReference>
<dbReference type="InterPro" id="IPR041698">
    <property type="entry name" value="Methyltransf_25"/>
</dbReference>
<evidence type="ECO:0000259" key="5">
    <source>
        <dbReference type="Pfam" id="PF13649"/>
    </source>
</evidence>
<evidence type="ECO:0000313" key="7">
    <source>
        <dbReference type="Proteomes" id="UP001596414"/>
    </source>
</evidence>
<name>A0ABD5X607_9EURY</name>
<dbReference type="InterPro" id="IPR052190">
    <property type="entry name" value="Euk-Arch_PrmC-MTase"/>
</dbReference>
<dbReference type="Pfam" id="PF13649">
    <property type="entry name" value="Methyltransf_25"/>
    <property type="match status" value="1"/>
</dbReference>